<proteinExistence type="inferred from homology"/>
<accession>A0A932I383</accession>
<evidence type="ECO:0000313" key="4">
    <source>
        <dbReference type="EMBL" id="MBI3128942.1"/>
    </source>
</evidence>
<dbReference type="EMBL" id="JACPUR010000037">
    <property type="protein sequence ID" value="MBI3128942.1"/>
    <property type="molecule type" value="Genomic_DNA"/>
</dbReference>
<dbReference type="AlphaFoldDB" id="A0A932I383"/>
<evidence type="ECO:0000256" key="1">
    <source>
        <dbReference type="ARBA" id="ARBA00002397"/>
    </source>
</evidence>
<gene>
    <name evidence="4" type="ORF">HYZ11_15155</name>
</gene>
<keyword evidence="4" id="KW-0969">Cilium</keyword>
<reference evidence="4" key="1">
    <citation type="submission" date="2020-07" db="EMBL/GenBank/DDBJ databases">
        <title>Huge and variable diversity of episymbiotic CPR bacteria and DPANN archaea in groundwater ecosystems.</title>
        <authorList>
            <person name="He C.Y."/>
            <person name="Keren R."/>
            <person name="Whittaker M."/>
            <person name="Farag I.F."/>
            <person name="Doudna J."/>
            <person name="Cate J.H.D."/>
            <person name="Banfield J.F."/>
        </authorList>
    </citation>
    <scope>NUCLEOTIDE SEQUENCE</scope>
    <source>
        <strain evidence="4">NC_groundwater_763_Ag_S-0.2um_68_21</strain>
    </source>
</reference>
<evidence type="ECO:0000256" key="3">
    <source>
        <dbReference type="ARBA" id="ARBA00022795"/>
    </source>
</evidence>
<name>A0A932I383_UNCTE</name>
<comment type="similarity">
    <text evidence="2">Belongs to the FlgN family.</text>
</comment>
<keyword evidence="3" id="KW-1005">Bacterial flagellum biogenesis</keyword>
<dbReference type="Gene3D" id="1.20.58.300">
    <property type="entry name" value="FlgN-like"/>
    <property type="match status" value="1"/>
</dbReference>
<protein>
    <submittedName>
        <fullName evidence="4">Flagellar protein FlgN</fullName>
    </submittedName>
</protein>
<dbReference type="InterPro" id="IPR036679">
    <property type="entry name" value="FlgN-like_sf"/>
</dbReference>
<sequence>MTKAISRLVEILEQEARLYGELTVLLEKEREAIRALDMSRLEEQLGAKAILIGRIQKLEIERGSLAATIGREQGIAGGAEFRLLDLVRRAPAPWAGRIMEVRLQLREAVERANEHNEGNRFLAEGLLGTMNGIMEHLKEIISGPSVYGRGGRKGAPSKAPGDFLRQAI</sequence>
<dbReference type="GO" id="GO:0044780">
    <property type="term" value="P:bacterial-type flagellum assembly"/>
    <property type="evidence" value="ECO:0007669"/>
    <property type="project" value="InterPro"/>
</dbReference>
<evidence type="ECO:0000256" key="2">
    <source>
        <dbReference type="ARBA" id="ARBA00007703"/>
    </source>
</evidence>
<keyword evidence="4" id="KW-0966">Cell projection</keyword>
<comment type="function">
    <text evidence="1">Required for the efficient initiation of filament assembly.</text>
</comment>
<dbReference type="SUPFAM" id="SSF140566">
    <property type="entry name" value="FlgN-like"/>
    <property type="match status" value="1"/>
</dbReference>
<dbReference type="Proteomes" id="UP000782312">
    <property type="component" value="Unassembled WGS sequence"/>
</dbReference>
<dbReference type="InterPro" id="IPR007809">
    <property type="entry name" value="FlgN-like"/>
</dbReference>
<comment type="caution">
    <text evidence="4">The sequence shown here is derived from an EMBL/GenBank/DDBJ whole genome shotgun (WGS) entry which is preliminary data.</text>
</comment>
<keyword evidence="4" id="KW-0282">Flagellum</keyword>
<organism evidence="4 5">
    <name type="scientific">Tectimicrobiota bacterium</name>
    <dbReference type="NCBI Taxonomy" id="2528274"/>
    <lineage>
        <taxon>Bacteria</taxon>
        <taxon>Pseudomonadati</taxon>
        <taxon>Nitrospinota/Tectimicrobiota group</taxon>
        <taxon>Candidatus Tectimicrobiota</taxon>
    </lineage>
</organism>
<evidence type="ECO:0000313" key="5">
    <source>
        <dbReference type="Proteomes" id="UP000782312"/>
    </source>
</evidence>
<dbReference type="Pfam" id="PF05130">
    <property type="entry name" value="FlgN"/>
    <property type="match status" value="1"/>
</dbReference>